<reference evidence="1" key="1">
    <citation type="submission" date="2024-02" db="EMBL/GenBank/DDBJ databases">
        <title>Bacteria isolated from the canopy kelp, Nereocystis luetkeana.</title>
        <authorList>
            <person name="Pfister C.A."/>
            <person name="Younker I.T."/>
            <person name="Light S.H."/>
        </authorList>
    </citation>
    <scope>NUCLEOTIDE SEQUENCE</scope>
    <source>
        <strain evidence="1">TN.2.01</strain>
    </source>
</reference>
<proteinExistence type="predicted"/>
<evidence type="ECO:0000313" key="1">
    <source>
        <dbReference type="EMBL" id="MEL0602908.1"/>
    </source>
</evidence>
<keyword evidence="2" id="KW-1185">Reference proteome</keyword>
<dbReference type="Proteomes" id="UP001374952">
    <property type="component" value="Unassembled WGS sequence"/>
</dbReference>
<name>A0ACC6QZ86_9GAMM</name>
<sequence>MQNKPKVAIPKPQKPKPDECCGGGTCCPCVWDEYRQKYRDWQAQNPPSN</sequence>
<organism evidence="1 2">
    <name type="scientific">Pseudoalteromonas undina</name>
    <dbReference type="NCBI Taxonomy" id="43660"/>
    <lineage>
        <taxon>Bacteria</taxon>
        <taxon>Pseudomonadati</taxon>
        <taxon>Pseudomonadota</taxon>
        <taxon>Gammaproteobacteria</taxon>
        <taxon>Alteromonadales</taxon>
        <taxon>Pseudoalteromonadaceae</taxon>
        <taxon>Pseudoalteromonas</taxon>
    </lineage>
</organism>
<comment type="caution">
    <text evidence="1">The sequence shown here is derived from an EMBL/GenBank/DDBJ whole genome shotgun (WGS) entry which is preliminary data.</text>
</comment>
<gene>
    <name evidence="1" type="ORF">V6250_01940</name>
</gene>
<dbReference type="EMBL" id="JBAKAX010000001">
    <property type="protein sequence ID" value="MEL0602908.1"/>
    <property type="molecule type" value="Genomic_DNA"/>
</dbReference>
<protein>
    <submittedName>
        <fullName evidence="1">Oxidoreductase-like domain-containing protein</fullName>
    </submittedName>
</protein>
<evidence type="ECO:0000313" key="2">
    <source>
        <dbReference type="Proteomes" id="UP001374952"/>
    </source>
</evidence>
<accession>A0ACC6QZ86</accession>